<gene>
    <name evidence="2" type="ORF">GSPATT00031849001</name>
</gene>
<keyword evidence="1" id="KW-0472">Membrane</keyword>
<evidence type="ECO:0000313" key="2">
    <source>
        <dbReference type="EMBL" id="CAK61617.1"/>
    </source>
</evidence>
<dbReference type="OrthoDB" id="308916at2759"/>
<evidence type="ECO:0000256" key="1">
    <source>
        <dbReference type="SAM" id="Phobius"/>
    </source>
</evidence>
<keyword evidence="3" id="KW-1185">Reference proteome</keyword>
<dbReference type="HOGENOM" id="CLU_724522_0_0_1"/>
<evidence type="ECO:0000313" key="3">
    <source>
        <dbReference type="Proteomes" id="UP000000600"/>
    </source>
</evidence>
<dbReference type="Proteomes" id="UP000000600">
    <property type="component" value="Unassembled WGS sequence"/>
</dbReference>
<keyword evidence="1" id="KW-1133">Transmembrane helix</keyword>
<dbReference type="OMA" id="IPIELMM"/>
<evidence type="ECO:0008006" key="4">
    <source>
        <dbReference type="Google" id="ProtNLM"/>
    </source>
</evidence>
<dbReference type="GeneID" id="5014799"/>
<dbReference type="Gene3D" id="2.40.70.10">
    <property type="entry name" value="Acid Proteases"/>
    <property type="match status" value="1"/>
</dbReference>
<proteinExistence type="predicted"/>
<keyword evidence="1" id="KW-0812">Transmembrane</keyword>
<dbReference type="SUPFAM" id="SSF50630">
    <property type="entry name" value="Acid proteases"/>
    <property type="match status" value="1"/>
</dbReference>
<dbReference type="InParanoid" id="A0BSV0"/>
<feature type="transmembrane region" description="Helical" evidence="1">
    <location>
        <begin position="330"/>
        <end position="352"/>
    </location>
</feature>
<dbReference type="AlphaFoldDB" id="A0BSV0"/>
<dbReference type="RefSeq" id="XP_001429015.1">
    <property type="nucleotide sequence ID" value="XM_001428978.1"/>
</dbReference>
<name>A0BSV0_PARTE</name>
<accession>A0BSV0</accession>
<dbReference type="KEGG" id="ptm:GSPATT00031849001"/>
<dbReference type="InterPro" id="IPR021109">
    <property type="entry name" value="Peptidase_aspartic_dom_sf"/>
</dbReference>
<dbReference type="EMBL" id="CT868014">
    <property type="protein sequence ID" value="CAK61617.1"/>
    <property type="molecule type" value="Genomic_DNA"/>
</dbReference>
<organism evidence="2 3">
    <name type="scientific">Paramecium tetraurelia</name>
    <dbReference type="NCBI Taxonomy" id="5888"/>
    <lineage>
        <taxon>Eukaryota</taxon>
        <taxon>Sar</taxon>
        <taxon>Alveolata</taxon>
        <taxon>Ciliophora</taxon>
        <taxon>Intramacronucleata</taxon>
        <taxon>Oligohymenophorea</taxon>
        <taxon>Peniculida</taxon>
        <taxon>Parameciidae</taxon>
        <taxon>Paramecium</taxon>
    </lineage>
</organism>
<reference evidence="2 3" key="1">
    <citation type="journal article" date="2006" name="Nature">
        <title>Global trends of whole-genome duplications revealed by the ciliate Paramecium tetraurelia.</title>
        <authorList>
            <consortium name="Genoscope"/>
            <person name="Aury J.-M."/>
            <person name="Jaillon O."/>
            <person name="Duret L."/>
            <person name="Noel B."/>
            <person name="Jubin C."/>
            <person name="Porcel B.M."/>
            <person name="Segurens B."/>
            <person name="Daubin V."/>
            <person name="Anthouard V."/>
            <person name="Aiach N."/>
            <person name="Arnaiz O."/>
            <person name="Billaut A."/>
            <person name="Beisson J."/>
            <person name="Blanc I."/>
            <person name="Bouhouche K."/>
            <person name="Camara F."/>
            <person name="Duharcourt S."/>
            <person name="Guigo R."/>
            <person name="Gogendeau D."/>
            <person name="Katinka M."/>
            <person name="Keller A.-M."/>
            <person name="Kissmehl R."/>
            <person name="Klotz C."/>
            <person name="Koll F."/>
            <person name="Le Moue A."/>
            <person name="Lepere C."/>
            <person name="Malinsky S."/>
            <person name="Nowacki M."/>
            <person name="Nowak J.K."/>
            <person name="Plattner H."/>
            <person name="Poulain J."/>
            <person name="Ruiz F."/>
            <person name="Serrano V."/>
            <person name="Zagulski M."/>
            <person name="Dessen P."/>
            <person name="Betermier M."/>
            <person name="Weissenbach J."/>
            <person name="Scarpelli C."/>
            <person name="Schachter V."/>
            <person name="Sperling L."/>
            <person name="Meyer E."/>
            <person name="Cohen J."/>
            <person name="Wincker P."/>
        </authorList>
    </citation>
    <scope>NUCLEOTIDE SEQUENCE [LARGE SCALE GENOMIC DNA]</scope>
    <source>
        <strain evidence="2 3">Stock d4-2</strain>
    </source>
</reference>
<protein>
    <recommendedName>
        <fullName evidence="4">Peptidase A1 domain-containing protein</fullName>
    </recommendedName>
</protein>
<sequence>MIIIFALLQIAYSLYNLEVKEDGLLIEIAQSLKAYISFQGKFSQISDENDYLYCPYATQGCLIGINNQINQYQLKISEFDIYDQEKHSYNTEIFSFIHFFMEYQDNEDIQNFIALNPFSPIYNSFVYFGYTLCISHDDGYLKTNQNEAIFNHQNKMNGIKSNIKEIDQISDFYSIRIDYLEVEQQIFNISNYSIVLNDQIDYCSIPIELMMKIFKSLSHDFIQGSYIPEYEVYIRETNQQRIENLNLIKFYNVKHQPLVILPEDYLYYNFENRGLDVLKLFGSNFLSEIVLGHSFLKNKIIHYQSETKEIFIEQLQGERCKPNQIKKETIFEYLMFKIIFIIIILIIIYAIFRKIRAQHLLKKNKNVEQQQLISNNEVEVLK</sequence>